<dbReference type="EMBL" id="CP009516">
    <property type="protein sequence ID" value="AKB77948.1"/>
    <property type="molecule type" value="Genomic_DNA"/>
</dbReference>
<dbReference type="Pfam" id="PF08480">
    <property type="entry name" value="Disaggr_assoc"/>
    <property type="match status" value="1"/>
</dbReference>
<dbReference type="Gene3D" id="2.160.20.10">
    <property type="entry name" value="Single-stranded right-handed beta-helix, Pectin lyase-like"/>
    <property type="match status" value="1"/>
</dbReference>
<feature type="domain" description="Disaggregatase-related" evidence="1">
    <location>
        <begin position="152"/>
        <end position="289"/>
    </location>
</feature>
<accession>A0A0E3SEL1</accession>
<dbReference type="InterPro" id="IPR012334">
    <property type="entry name" value="Pectin_lyas_fold"/>
</dbReference>
<evidence type="ECO:0000313" key="3">
    <source>
        <dbReference type="Proteomes" id="UP000033101"/>
    </source>
</evidence>
<dbReference type="Proteomes" id="UP000033101">
    <property type="component" value="Chromosome"/>
</dbReference>
<evidence type="ECO:0000259" key="1">
    <source>
        <dbReference type="Pfam" id="PF08480"/>
    </source>
</evidence>
<dbReference type="InterPro" id="IPR013687">
    <property type="entry name" value="Disaggr-rel"/>
</dbReference>
<dbReference type="InterPro" id="IPR006626">
    <property type="entry name" value="PbH1"/>
</dbReference>
<sequence length="349" mass="37323">MTPIFGQAKTTIQDILLENITFDGNAAAQTVTWGKGFHNLVGILRGKNIVIRGCTAGNSQGDIARLIDCEDIEFYENTVLGGGHDGLYVERSTGVEAWKNKIYARVNSGLRSKGSKGVYFHDNDIQRSPAYNPSTGPLIQVENSRANETTSDVVIENNYLAYARGPGIWAAGHSTIALDAAKDLVIKGNTIVDCGQMPVSIEAVAKVCGISVDGWDQVRIENNLIDGNFGGGIHFSPYLTTSAGTGYRATVKGNTICNTKKNLKGSGGAAIANAGKYILEIDGNRYYGNISDGLTGTNPLFDPCEPEIPDTVGDGEPVGRSAFVFLSCPADQIQAVRNAVPEKRIFVRE</sequence>
<reference evidence="2 3" key="1">
    <citation type="submission" date="2014-07" db="EMBL/GenBank/DDBJ databases">
        <title>Methanogenic archaea and the global carbon cycle.</title>
        <authorList>
            <person name="Henriksen J.R."/>
            <person name="Luke J."/>
            <person name="Reinhart S."/>
            <person name="Benedict M.N."/>
            <person name="Youngblut N.D."/>
            <person name="Metcalf M.E."/>
            <person name="Whitaker R.J."/>
            <person name="Metcalf W.W."/>
        </authorList>
    </citation>
    <scope>NUCLEOTIDE SEQUENCE [LARGE SCALE GENOMIC DNA]</scope>
    <source>
        <strain evidence="2 3">HB-1</strain>
    </source>
</reference>
<dbReference type="AlphaFoldDB" id="A0A0E3SEL1"/>
<name>A0A0E3SEL1_9EURY</name>
<dbReference type="SMART" id="SM00710">
    <property type="entry name" value="PbH1"/>
    <property type="match status" value="6"/>
</dbReference>
<gene>
    <name evidence="2" type="ORF">MSHOH_1465</name>
</gene>
<organism evidence="2 3">
    <name type="scientific">Methanosarcina horonobensis HB-1 = JCM 15518</name>
    <dbReference type="NCBI Taxonomy" id="1434110"/>
    <lineage>
        <taxon>Archaea</taxon>
        <taxon>Methanobacteriati</taxon>
        <taxon>Methanobacteriota</taxon>
        <taxon>Stenosarchaea group</taxon>
        <taxon>Methanomicrobia</taxon>
        <taxon>Methanosarcinales</taxon>
        <taxon>Methanosarcinaceae</taxon>
        <taxon>Methanosarcina</taxon>
    </lineage>
</organism>
<keyword evidence="3" id="KW-1185">Reference proteome</keyword>
<dbReference type="PATRIC" id="fig|1434110.4.peg.1823"/>
<dbReference type="KEGG" id="mhor:MSHOH_1465"/>
<dbReference type="InterPro" id="IPR011050">
    <property type="entry name" value="Pectin_lyase_fold/virulence"/>
</dbReference>
<proteinExistence type="predicted"/>
<dbReference type="HOGENOM" id="CLU_793689_0_0_2"/>
<protein>
    <recommendedName>
        <fullName evidence="1">Disaggregatase-related domain-containing protein</fullName>
    </recommendedName>
</protein>
<evidence type="ECO:0000313" key="2">
    <source>
        <dbReference type="EMBL" id="AKB77948.1"/>
    </source>
</evidence>
<dbReference type="SUPFAM" id="SSF51126">
    <property type="entry name" value="Pectin lyase-like"/>
    <property type="match status" value="1"/>
</dbReference>